<dbReference type="PANTHER" id="PTHR15739:SF5">
    <property type="entry name" value="LD23158P"/>
    <property type="match status" value="1"/>
</dbReference>
<dbReference type="SUPFAM" id="SSF52047">
    <property type="entry name" value="RNI-like"/>
    <property type="match status" value="1"/>
</dbReference>
<dbReference type="InterPro" id="IPR032675">
    <property type="entry name" value="LRR_dom_sf"/>
</dbReference>
<name>A0A9N9SEF7_PHACE</name>
<reference evidence="2" key="2">
    <citation type="submission" date="2022-10" db="EMBL/GenBank/DDBJ databases">
        <authorList>
            <consortium name="ENA_rothamsted_submissions"/>
            <consortium name="culmorum"/>
            <person name="King R."/>
        </authorList>
    </citation>
    <scope>NUCLEOTIDE SEQUENCE</scope>
</reference>
<protein>
    <recommendedName>
        <fullName evidence="1">F-box domain-containing protein</fullName>
    </recommendedName>
</protein>
<dbReference type="Proteomes" id="UP001153737">
    <property type="component" value="Chromosome 3"/>
</dbReference>
<dbReference type="EMBL" id="OU896709">
    <property type="protein sequence ID" value="CAG9819973.1"/>
    <property type="molecule type" value="Genomic_DNA"/>
</dbReference>
<organism evidence="2 3">
    <name type="scientific">Phaedon cochleariae</name>
    <name type="common">Mustard beetle</name>
    <dbReference type="NCBI Taxonomy" id="80249"/>
    <lineage>
        <taxon>Eukaryota</taxon>
        <taxon>Metazoa</taxon>
        <taxon>Ecdysozoa</taxon>
        <taxon>Arthropoda</taxon>
        <taxon>Hexapoda</taxon>
        <taxon>Insecta</taxon>
        <taxon>Pterygota</taxon>
        <taxon>Neoptera</taxon>
        <taxon>Endopterygota</taxon>
        <taxon>Coleoptera</taxon>
        <taxon>Polyphaga</taxon>
        <taxon>Cucujiformia</taxon>
        <taxon>Chrysomeloidea</taxon>
        <taxon>Chrysomelidae</taxon>
        <taxon>Chrysomelinae</taxon>
        <taxon>Chrysomelini</taxon>
        <taxon>Phaedon</taxon>
    </lineage>
</organism>
<dbReference type="Pfam" id="PF12937">
    <property type="entry name" value="F-box-like"/>
    <property type="match status" value="1"/>
</dbReference>
<reference evidence="2" key="1">
    <citation type="submission" date="2022-01" db="EMBL/GenBank/DDBJ databases">
        <authorList>
            <person name="King R."/>
        </authorList>
    </citation>
    <scope>NUCLEOTIDE SEQUENCE</scope>
</reference>
<accession>A0A9N9SEF7</accession>
<dbReference type="AlphaFoldDB" id="A0A9N9SEF7"/>
<evidence type="ECO:0000313" key="2">
    <source>
        <dbReference type="EMBL" id="CAG9819973.1"/>
    </source>
</evidence>
<feature type="domain" description="F-box" evidence="1">
    <location>
        <begin position="15"/>
        <end position="51"/>
    </location>
</feature>
<dbReference type="Gene3D" id="1.20.1280.50">
    <property type="match status" value="1"/>
</dbReference>
<evidence type="ECO:0000313" key="3">
    <source>
        <dbReference type="Proteomes" id="UP001153737"/>
    </source>
</evidence>
<gene>
    <name evidence="2" type="ORF">PHAECO_LOCUS7539</name>
</gene>
<proteinExistence type="predicted"/>
<keyword evidence="3" id="KW-1185">Reference proteome</keyword>
<dbReference type="Gene3D" id="3.80.10.10">
    <property type="entry name" value="Ribonuclease Inhibitor"/>
    <property type="match status" value="1"/>
</dbReference>
<dbReference type="InterPro" id="IPR052283">
    <property type="entry name" value="GenomicStab_NeuMorph_Reg"/>
</dbReference>
<dbReference type="OrthoDB" id="61560at2759"/>
<sequence length="415" mass="47082">MDNYLQNLSYGYNTLLYVFQYLKVQDLLRAGCVCTMWRDIASHPMLWRTVRMKNSQVHSFEGLANTLKKHGTRHLDLRKMLLPTGGDEIWPEFSRAIERVDMLRRIELCRCPASVVEKLAVSNPQLEVINAVTIKCESMDLESLKALTHIKELRLKSTGGLTLTSNIDSLKDMKCLKHLSLTSIRDLDSMNLNVISEFTNLESLDLGECTDFPKNFGSEILVKLDKLEKLRLEKGQGNCYTFEILEAVKNMAHLEQLELVNFDIKSGFDKALGACQNIKKLLIIPTYISQSATTNHMVLGGVLRLQKTLSHFVWGVTLELLRVTELFVDQCEEPKEKKEKKQVGNGDSIPVLKPVPLLKDKDSEIAPALEPPQVEILALPSLQKLLMQNLPTTRVKILKIPFHATWRQSITDSVN</sequence>
<dbReference type="PANTHER" id="PTHR15739">
    <property type="entry name" value="ZINC FINGER PROTEIN"/>
    <property type="match status" value="1"/>
</dbReference>
<evidence type="ECO:0000259" key="1">
    <source>
        <dbReference type="Pfam" id="PF12937"/>
    </source>
</evidence>
<dbReference type="InterPro" id="IPR001810">
    <property type="entry name" value="F-box_dom"/>
</dbReference>